<accession>A0A1X2EQY4</accession>
<dbReference type="Pfam" id="PF00934">
    <property type="entry name" value="PE"/>
    <property type="match status" value="1"/>
</dbReference>
<dbReference type="AlphaFoldDB" id="A0A1X2EQY4"/>
<evidence type="ECO:0000259" key="1">
    <source>
        <dbReference type="Pfam" id="PF00934"/>
    </source>
</evidence>
<evidence type="ECO:0000313" key="2">
    <source>
        <dbReference type="EMBL" id="ORX08603.1"/>
    </source>
</evidence>
<keyword evidence="3" id="KW-1185">Reference proteome</keyword>
<dbReference type="Proteomes" id="UP000193317">
    <property type="component" value="Unassembled WGS sequence"/>
</dbReference>
<protein>
    <recommendedName>
        <fullName evidence="1">PE domain-containing protein</fullName>
    </recommendedName>
</protein>
<gene>
    <name evidence="2" type="ORF">AWC27_25560</name>
</gene>
<dbReference type="SUPFAM" id="SSF140459">
    <property type="entry name" value="PE/PPE dimer-like"/>
    <property type="match status" value="1"/>
</dbReference>
<sequence length="540" mass="54612">MITFLGPGSIEGVVVMSFLFTAPEAVTDAAENLAGIGSTLSRARGAASGPTTSLAAAAADEVSIALSRVFGSYGQQFQALSAQATTFHDEFVRLLNGAAGAYLNAEITNAHNGLAAAVNPAAPTAAGILDGWVPANPGGLGPITGGGAPTGIFNGAGQQIGSVISSFISGNPGSLLAGIFGPSQTGGSGPVVGPYQALFSNTSANLQTIIGNWVAQPFPALQQVISNQQGYAQLIATDLANTVQNLPAELAALPSQIQTTIQATLSFDPIAATQAYLNKQVGYAQVVTTSLGNAVYDLQANFPTFGSDLGMTGQAILTGDYHGAVAGVPRALIHLFLDGVELRNASEIIIHGPAGDLLPIMDVAAGQQQDLINSFPAGSIPRQMTQNLFDAVSTAVPSLGFALIGPPIATVDGLATGATAFGTALRAGDAVGAAGALVGMPAYVADGFLNGETIIDLTIPVTETVVIPPFPTIGANTPVVAHLPFYGILAQPQPISATIHIPAGLTTIPITLSYGDTQFGGAVPELLNYIPRQIASTIKP</sequence>
<evidence type="ECO:0000313" key="3">
    <source>
        <dbReference type="Proteomes" id="UP000193317"/>
    </source>
</evidence>
<dbReference type="EMBL" id="LQPW01000050">
    <property type="protein sequence ID" value="ORX08603.1"/>
    <property type="molecule type" value="Genomic_DNA"/>
</dbReference>
<organism evidence="2 3">
    <name type="scientific">Mycobacterium szulgai</name>
    <dbReference type="NCBI Taxonomy" id="1787"/>
    <lineage>
        <taxon>Bacteria</taxon>
        <taxon>Bacillati</taxon>
        <taxon>Actinomycetota</taxon>
        <taxon>Actinomycetes</taxon>
        <taxon>Mycobacteriales</taxon>
        <taxon>Mycobacteriaceae</taxon>
        <taxon>Mycobacterium</taxon>
    </lineage>
</organism>
<proteinExistence type="predicted"/>
<dbReference type="InterPro" id="IPR000084">
    <property type="entry name" value="PE-PGRS_N"/>
</dbReference>
<name>A0A1X2EQY4_MYCSZ</name>
<dbReference type="InterPro" id="IPR038332">
    <property type="entry name" value="PPE_sf"/>
</dbReference>
<reference evidence="2 3" key="1">
    <citation type="submission" date="2016-01" db="EMBL/GenBank/DDBJ databases">
        <title>The new phylogeny of the genus Mycobacterium.</title>
        <authorList>
            <person name="Tarcisio F."/>
            <person name="Conor M."/>
            <person name="Antonella G."/>
            <person name="Elisabetta G."/>
            <person name="Giulia F.S."/>
            <person name="Sara T."/>
            <person name="Anna F."/>
            <person name="Clotilde B."/>
            <person name="Roberto B."/>
            <person name="Veronica D.S."/>
            <person name="Fabio R."/>
            <person name="Monica P."/>
            <person name="Olivier J."/>
            <person name="Enrico T."/>
            <person name="Nicola S."/>
        </authorList>
    </citation>
    <scope>NUCLEOTIDE SEQUENCE [LARGE SCALE GENOMIC DNA]</scope>
    <source>
        <strain evidence="2 3">DSM 44166</strain>
    </source>
</reference>
<feature type="domain" description="PE" evidence="1">
    <location>
        <begin position="19"/>
        <end position="109"/>
    </location>
</feature>
<dbReference type="Gene3D" id="1.10.287.850">
    <property type="entry name" value="HP0062-like domain"/>
    <property type="match status" value="1"/>
</dbReference>
<comment type="caution">
    <text evidence="2">The sequence shown here is derived from an EMBL/GenBank/DDBJ whole genome shotgun (WGS) entry which is preliminary data.</text>
</comment>